<reference evidence="4 5" key="1">
    <citation type="journal article" date="2011" name="EMBO J.">
        <title>Structural diversity of bacterial flagellar motors.</title>
        <authorList>
            <person name="Chen S."/>
            <person name="Beeby M."/>
            <person name="Murphy G.E."/>
            <person name="Leadbetter J.R."/>
            <person name="Hendrixson D.R."/>
            <person name="Briegel A."/>
            <person name="Li Z."/>
            <person name="Shi J."/>
            <person name="Tocheva E.I."/>
            <person name="Muller A."/>
            <person name="Dobro M.J."/>
            <person name="Jensen G.J."/>
        </authorList>
    </citation>
    <scope>NUCLEOTIDE SEQUENCE [LARGE SCALE GENOMIC DNA]</scope>
    <source>
        <strain evidence="4 5">DSM 6540</strain>
    </source>
</reference>
<name>F7NP12_9FIRM</name>
<accession>F7NP12</accession>
<dbReference type="EMBL" id="AFGF01000240">
    <property type="protein sequence ID" value="EGO62135.1"/>
    <property type="molecule type" value="Genomic_DNA"/>
</dbReference>
<keyword evidence="5" id="KW-1185">Reference proteome</keyword>
<evidence type="ECO:0000256" key="2">
    <source>
        <dbReference type="PROSITE-ProRule" id="PRU00335"/>
    </source>
</evidence>
<sequence>MDKDPRDKLIEVGTRLFAKKGLAAVTIRELADAAGTNSAMISYYFGGKEGLYAAVMEAHLEKIRSVIKQAQLNNLEPLEKIRRYGQGVLNIHNQSPYLIRLVFSEITNPTVHFEPVRKTIGLVALFLQQAIREGIEAGQIRPDVDPAYATVALAGILNFFFIARPLAEGFLPQGQNHEGVFNRQALDIFLNGIALHDDVADNNS</sequence>
<comment type="caution">
    <text evidence="4">The sequence shown here is derived from an EMBL/GenBank/DDBJ whole genome shotgun (WGS) entry which is preliminary data.</text>
</comment>
<evidence type="ECO:0000256" key="1">
    <source>
        <dbReference type="ARBA" id="ARBA00023125"/>
    </source>
</evidence>
<dbReference type="Gene3D" id="1.10.357.10">
    <property type="entry name" value="Tetracycline Repressor, domain 2"/>
    <property type="match status" value="1"/>
</dbReference>
<feature type="domain" description="HTH tetR-type" evidence="3">
    <location>
        <begin position="3"/>
        <end position="63"/>
    </location>
</feature>
<dbReference type="Proteomes" id="UP000003240">
    <property type="component" value="Unassembled WGS sequence"/>
</dbReference>
<dbReference type="GO" id="GO:0003677">
    <property type="term" value="F:DNA binding"/>
    <property type="evidence" value="ECO:0007669"/>
    <property type="project" value="UniProtKB-UniRule"/>
</dbReference>
<dbReference type="OrthoDB" id="9789566at2"/>
<protein>
    <submittedName>
        <fullName evidence="4">TetR family transcriptional regulator</fullName>
    </submittedName>
</protein>
<dbReference type="SUPFAM" id="SSF46689">
    <property type="entry name" value="Homeodomain-like"/>
    <property type="match status" value="1"/>
</dbReference>
<dbReference type="Gene3D" id="1.10.10.60">
    <property type="entry name" value="Homeodomain-like"/>
    <property type="match status" value="1"/>
</dbReference>
<dbReference type="SUPFAM" id="SSF48498">
    <property type="entry name" value="Tetracyclin repressor-like, C-terminal domain"/>
    <property type="match status" value="1"/>
</dbReference>
<proteinExistence type="predicted"/>
<dbReference type="Pfam" id="PF00440">
    <property type="entry name" value="TetR_N"/>
    <property type="match status" value="1"/>
</dbReference>
<evidence type="ECO:0000313" key="4">
    <source>
        <dbReference type="EMBL" id="EGO62135.1"/>
    </source>
</evidence>
<dbReference type="PANTHER" id="PTHR30328">
    <property type="entry name" value="TRANSCRIPTIONAL REPRESSOR"/>
    <property type="match status" value="1"/>
</dbReference>
<dbReference type="Pfam" id="PF17938">
    <property type="entry name" value="TetR_C_29"/>
    <property type="match status" value="1"/>
</dbReference>
<dbReference type="PRINTS" id="PR00455">
    <property type="entry name" value="HTHTETR"/>
</dbReference>
<feature type="DNA-binding region" description="H-T-H motif" evidence="2">
    <location>
        <begin position="26"/>
        <end position="45"/>
    </location>
</feature>
<dbReference type="AlphaFoldDB" id="F7NP12"/>
<dbReference type="InterPro" id="IPR009057">
    <property type="entry name" value="Homeodomain-like_sf"/>
</dbReference>
<dbReference type="InterPro" id="IPR050109">
    <property type="entry name" value="HTH-type_TetR-like_transc_reg"/>
</dbReference>
<dbReference type="RefSeq" id="WP_004099047.1">
    <property type="nucleotide sequence ID" value="NZ_AFGF01000240.1"/>
</dbReference>
<evidence type="ECO:0000259" key="3">
    <source>
        <dbReference type="PROSITE" id="PS50977"/>
    </source>
</evidence>
<dbReference type="GO" id="GO:0006355">
    <property type="term" value="P:regulation of DNA-templated transcription"/>
    <property type="evidence" value="ECO:0007669"/>
    <property type="project" value="UniProtKB-ARBA"/>
</dbReference>
<gene>
    <name evidence="4" type="ORF">ALO_19267</name>
</gene>
<dbReference type="InterPro" id="IPR036271">
    <property type="entry name" value="Tet_transcr_reg_TetR-rel_C_sf"/>
</dbReference>
<dbReference type="eggNOG" id="COG1309">
    <property type="taxonomic scope" value="Bacteria"/>
</dbReference>
<dbReference type="STRING" id="1009370.ALO_19267"/>
<evidence type="ECO:0000313" key="5">
    <source>
        <dbReference type="Proteomes" id="UP000003240"/>
    </source>
</evidence>
<dbReference type="InterPro" id="IPR001647">
    <property type="entry name" value="HTH_TetR"/>
</dbReference>
<dbReference type="PROSITE" id="PS50977">
    <property type="entry name" value="HTH_TETR_2"/>
    <property type="match status" value="1"/>
</dbReference>
<dbReference type="PANTHER" id="PTHR30328:SF54">
    <property type="entry name" value="HTH-TYPE TRANSCRIPTIONAL REPRESSOR SCO4008"/>
    <property type="match status" value="1"/>
</dbReference>
<organism evidence="4 5">
    <name type="scientific">Acetonema longum DSM 6540</name>
    <dbReference type="NCBI Taxonomy" id="1009370"/>
    <lineage>
        <taxon>Bacteria</taxon>
        <taxon>Bacillati</taxon>
        <taxon>Bacillota</taxon>
        <taxon>Negativicutes</taxon>
        <taxon>Acetonemataceae</taxon>
        <taxon>Acetonema</taxon>
    </lineage>
</organism>
<dbReference type="InterPro" id="IPR041474">
    <property type="entry name" value="NicS_C"/>
</dbReference>
<keyword evidence="1 2" id="KW-0238">DNA-binding</keyword>